<feature type="region of interest" description="Disordered" evidence="5">
    <location>
        <begin position="358"/>
        <end position="399"/>
    </location>
</feature>
<feature type="domain" description="BD-FAE-like" evidence="8">
    <location>
        <begin position="240"/>
        <end position="350"/>
    </location>
</feature>
<feature type="domain" description="Peptidase S9 prolyl oligopeptidase catalytic" evidence="7">
    <location>
        <begin position="477"/>
        <end position="522"/>
    </location>
</feature>
<name>A0A1D2A5M6_AUXPR</name>
<sequence length="572" mass="61714">HDRGNEQPESECQPLPSLECMRGVTGQAPWSQPLSTPPTARRTPPFGPGHSRELPTPSRTAPHRRHTLPRALMVQETTEEARAGVFSEEALTTITHVGPLPDIEVVEFGEEGEESVPLRELGSMLLGRMQTEEAQEPELLAEPSLDEESLLSPGARATIPSHSLRQNVIGGIKDIFLVTKLAARLWTYVAKGWMWLLNFWRLVLFATILFPGFAQMIVFYFFSPRLLRSIAFGSKPRNRLDVFVPRRRWQRQGPLPTVIFITGGAWTIGYKAWGALLGRRLSQRGVLVFCLDYRNFPQGTALDMLQDVNTGISWVINNVALYGGDPTNLFVVGQSAGGHLGSLALLAQARHAARADLAAEGAGDRGRGDVGEREPASSGKGGAAGIAQPGSKGATTSSAVLPEVEIGGTPRWDVDRVKGFVGVSGAYDLEALAAHLDGRGLNRDMFGSIMSLHGTPALRALSPTHVAAGLAPGVACHLPPVLLLHGTADRSVPVDNALGYAAALESAGARVRLKLYRGKTHTQPIVEDPMRGGRDELMDDVLELVTGKAQTSRQFPMLPSFLIDLATAVCPF</sequence>
<accession>A0A1D2A5M6</accession>
<dbReference type="InterPro" id="IPR050300">
    <property type="entry name" value="GDXG_lipolytic_enzyme"/>
</dbReference>
<organism evidence="9">
    <name type="scientific">Auxenochlorella protothecoides</name>
    <name type="common">Green microalga</name>
    <name type="synonym">Chlorella protothecoides</name>
    <dbReference type="NCBI Taxonomy" id="3075"/>
    <lineage>
        <taxon>Eukaryota</taxon>
        <taxon>Viridiplantae</taxon>
        <taxon>Chlorophyta</taxon>
        <taxon>core chlorophytes</taxon>
        <taxon>Trebouxiophyceae</taxon>
        <taxon>Chlorellales</taxon>
        <taxon>Chlorellaceae</taxon>
        <taxon>Auxenochlorella</taxon>
    </lineage>
</organism>
<keyword evidence="6" id="KW-0472">Membrane</keyword>
<evidence type="ECO:0000256" key="1">
    <source>
        <dbReference type="ARBA" id="ARBA00022801"/>
    </source>
</evidence>
<dbReference type="InterPro" id="IPR049492">
    <property type="entry name" value="BD-FAE-like_dom"/>
</dbReference>
<evidence type="ECO:0000256" key="2">
    <source>
        <dbReference type="ARBA" id="ARBA00038028"/>
    </source>
</evidence>
<feature type="region of interest" description="Disordered" evidence="5">
    <location>
        <begin position="1"/>
        <end position="67"/>
    </location>
</feature>
<keyword evidence="6" id="KW-1133">Transmembrane helix</keyword>
<dbReference type="SUPFAM" id="SSF53474">
    <property type="entry name" value="alpha/beta-Hydrolases"/>
    <property type="match status" value="1"/>
</dbReference>
<feature type="non-terminal residue" evidence="9">
    <location>
        <position position="1"/>
    </location>
</feature>
<dbReference type="GO" id="GO:0008236">
    <property type="term" value="F:serine-type peptidase activity"/>
    <property type="evidence" value="ECO:0007669"/>
    <property type="project" value="InterPro"/>
</dbReference>
<evidence type="ECO:0000313" key="9">
    <source>
        <dbReference type="EMBL" id="JAT74484.1"/>
    </source>
</evidence>
<comment type="similarity">
    <text evidence="2">Belongs to the AB hydrolase superfamily. Isoprenylcysteine methylesterase family.</text>
</comment>
<dbReference type="EMBL" id="GDKF01004138">
    <property type="protein sequence ID" value="JAT74484.1"/>
    <property type="molecule type" value="Transcribed_RNA"/>
</dbReference>
<comment type="catalytic activity">
    <reaction evidence="4">
        <text>[protein]-C-terminal S-[(2E,6E)-farnesyl]-L-cysteine methyl ester + H2O = [protein]-C-terminal S-[(2E,6E)-farnesyl]-L-cysteine + methanol + H(+)</text>
        <dbReference type="Rhea" id="RHEA:48520"/>
        <dbReference type="Rhea" id="RHEA-COMP:12125"/>
        <dbReference type="Rhea" id="RHEA-COMP:12126"/>
        <dbReference type="ChEBI" id="CHEBI:15377"/>
        <dbReference type="ChEBI" id="CHEBI:15378"/>
        <dbReference type="ChEBI" id="CHEBI:17790"/>
        <dbReference type="ChEBI" id="CHEBI:90510"/>
        <dbReference type="ChEBI" id="CHEBI:90511"/>
        <dbReference type="EC" id="3.1.1.n2"/>
    </reaction>
</comment>
<dbReference type="AlphaFoldDB" id="A0A1D2A5M6"/>
<feature type="compositionally biased region" description="Polar residues" evidence="5">
    <location>
        <begin position="28"/>
        <end position="38"/>
    </location>
</feature>
<feature type="transmembrane region" description="Helical" evidence="6">
    <location>
        <begin position="202"/>
        <end position="222"/>
    </location>
</feature>
<evidence type="ECO:0000256" key="6">
    <source>
        <dbReference type="SAM" id="Phobius"/>
    </source>
</evidence>
<feature type="compositionally biased region" description="Basic and acidic residues" evidence="5">
    <location>
        <begin position="362"/>
        <end position="375"/>
    </location>
</feature>
<dbReference type="PANTHER" id="PTHR48081">
    <property type="entry name" value="AB HYDROLASE SUPERFAMILY PROTEIN C4A8.06C"/>
    <property type="match status" value="1"/>
</dbReference>
<dbReference type="GO" id="GO:0006508">
    <property type="term" value="P:proteolysis"/>
    <property type="evidence" value="ECO:0007669"/>
    <property type="project" value="InterPro"/>
</dbReference>
<evidence type="ECO:0000259" key="7">
    <source>
        <dbReference type="Pfam" id="PF00326"/>
    </source>
</evidence>
<dbReference type="InterPro" id="IPR001375">
    <property type="entry name" value="Peptidase_S9_cat"/>
</dbReference>
<protein>
    <recommendedName>
        <fullName evidence="3">protein-S-isoprenylcysteine alpha-carbonyl methylesterase</fullName>
        <ecNumber evidence="3">3.1.1.n2</ecNumber>
    </recommendedName>
</protein>
<proteinExistence type="inferred from homology"/>
<dbReference type="Pfam" id="PF00326">
    <property type="entry name" value="Peptidase_S9"/>
    <property type="match status" value="1"/>
</dbReference>
<dbReference type="InterPro" id="IPR029058">
    <property type="entry name" value="AB_hydrolase_fold"/>
</dbReference>
<dbReference type="EC" id="3.1.1.n2" evidence="3"/>
<dbReference type="PANTHER" id="PTHR48081:SF33">
    <property type="entry name" value="KYNURENINE FORMAMIDASE"/>
    <property type="match status" value="1"/>
</dbReference>
<evidence type="ECO:0000256" key="4">
    <source>
        <dbReference type="ARBA" id="ARBA00049507"/>
    </source>
</evidence>
<dbReference type="Pfam" id="PF20434">
    <property type="entry name" value="BD-FAE"/>
    <property type="match status" value="1"/>
</dbReference>
<evidence type="ECO:0000259" key="8">
    <source>
        <dbReference type="Pfam" id="PF20434"/>
    </source>
</evidence>
<keyword evidence="1" id="KW-0378">Hydrolase</keyword>
<evidence type="ECO:0000256" key="3">
    <source>
        <dbReference type="ARBA" id="ARBA00038928"/>
    </source>
</evidence>
<feature type="transmembrane region" description="Helical" evidence="6">
    <location>
        <begin position="255"/>
        <end position="273"/>
    </location>
</feature>
<keyword evidence="6" id="KW-0812">Transmembrane</keyword>
<dbReference type="Gene3D" id="3.40.50.1820">
    <property type="entry name" value="alpha/beta hydrolase"/>
    <property type="match status" value="1"/>
</dbReference>
<evidence type="ECO:0000256" key="5">
    <source>
        <dbReference type="SAM" id="MobiDB-lite"/>
    </source>
</evidence>
<gene>
    <name evidence="9" type="ORF">g.7966</name>
</gene>
<reference evidence="9" key="1">
    <citation type="submission" date="2015-08" db="EMBL/GenBank/DDBJ databases">
        <authorList>
            <person name="Babu N.S."/>
            <person name="Beckwith C.J."/>
            <person name="Beseler K.G."/>
            <person name="Brison A."/>
            <person name="Carone J.V."/>
            <person name="Caskin T.P."/>
            <person name="Diamond M."/>
            <person name="Durham M.E."/>
            <person name="Foxe J.M."/>
            <person name="Go M."/>
            <person name="Henderson B.A."/>
            <person name="Jones I.B."/>
            <person name="McGettigan J.A."/>
            <person name="Micheletti S.J."/>
            <person name="Nasrallah M.E."/>
            <person name="Ortiz D."/>
            <person name="Piller C.R."/>
            <person name="Privatt S.R."/>
            <person name="Schneider S.L."/>
            <person name="Sharp S."/>
            <person name="Smith T.C."/>
            <person name="Stanton J.D."/>
            <person name="Ullery H.E."/>
            <person name="Wilson R.J."/>
            <person name="Serrano M.G."/>
            <person name="Buck G."/>
            <person name="Lee V."/>
            <person name="Wang Y."/>
            <person name="Carvalho R."/>
            <person name="Voegtly L."/>
            <person name="Shi R."/>
            <person name="Duckworth R."/>
            <person name="Johnson A."/>
            <person name="Loviza R."/>
            <person name="Walstead R."/>
            <person name="Shah Z."/>
            <person name="Kiflezghi M."/>
            <person name="Wade K."/>
            <person name="Ball S.L."/>
            <person name="Bradley K.W."/>
            <person name="Asai D.J."/>
            <person name="Bowman C.A."/>
            <person name="Russell D.A."/>
            <person name="Pope W.H."/>
            <person name="Jacobs-Sera D."/>
            <person name="Hendrix R.W."/>
            <person name="Hatfull G.F."/>
        </authorList>
    </citation>
    <scope>NUCLEOTIDE SEQUENCE</scope>
</reference>